<sequence length="559" mass="62646">MSANNPIIIENQKEGDENWGLTQPAIHREIEGYASRASVTYGESIALFVSTKSEQFSLTVFRMGWYNGKGARQVLEPITLKGSHQEKIIADPETGMVKCDWTASYALNIEQAWTAGVYLVKLEELKENKQSYIIFVVRNDAEPNDVLFQLPVTTYQAYNFWGGKSLYDWGSGSDTEWGTIDGARASKVSFDRPYIASNNPSAAFGMGAGEFLTNVQPVTTHGYPINSAAWDYNMVRWLERQGYHLGYTTSLDTHERPEQLLSTKVFLSQGHDEYWSYEMRKNVENARNQGTNLTFFSSNSMFWQVRFEKDSDQEEPRTMVCYKDSDMDPIKGERSTLNYRDIKELKGEAEIIGVQYIADPVIGDIKVSNAQHWIFEGTGLKNGDTLKGLLGYEVDSVCGDSPSNVEILGATPAKKIDEYNTKYILTYMGAKIAGIFKSVGEKLIGVRIGNKALLAVMLVLGGFGSFVFIKFIGLPFLLALIGLGALVMILWFLKIYYSKNIVSNMTLYKADSGAMVFSTGSMQWSWGLDDFNVGTLRKSYRSEQAEKITANILDKFIGN</sequence>
<evidence type="ECO:0000313" key="3">
    <source>
        <dbReference type="EMBL" id="THV58103.1"/>
    </source>
</evidence>
<keyword evidence="4" id="KW-1185">Reference proteome</keyword>
<evidence type="ECO:0000259" key="2">
    <source>
        <dbReference type="Pfam" id="PF20254"/>
    </source>
</evidence>
<evidence type="ECO:0000313" key="4">
    <source>
        <dbReference type="Proteomes" id="UP000310406"/>
    </source>
</evidence>
<keyword evidence="1" id="KW-0472">Membrane</keyword>
<dbReference type="OrthoDB" id="505641at2"/>
<dbReference type="Pfam" id="PF20254">
    <property type="entry name" value="DMFA2_C"/>
    <property type="match status" value="1"/>
</dbReference>
<gene>
    <name evidence="3" type="ORF">EZV76_13535</name>
</gene>
<protein>
    <recommendedName>
        <fullName evidence="2">N,N-dimethylformamidase beta subunit-like C-terminal domain-containing protein</fullName>
    </recommendedName>
</protein>
<feature type="transmembrane region" description="Helical" evidence="1">
    <location>
        <begin position="478"/>
        <end position="497"/>
    </location>
</feature>
<name>A0A4S8RI82_9FLAO</name>
<dbReference type="RefSeq" id="WP_136567105.1">
    <property type="nucleotide sequence ID" value="NZ_SNTZ01000009.1"/>
</dbReference>
<dbReference type="InterPro" id="IPR046540">
    <property type="entry name" value="DMFA2_C"/>
</dbReference>
<evidence type="ECO:0000256" key="1">
    <source>
        <dbReference type="SAM" id="Phobius"/>
    </source>
</evidence>
<keyword evidence="1" id="KW-1133">Transmembrane helix</keyword>
<dbReference type="EMBL" id="SNTZ01000009">
    <property type="protein sequence ID" value="THV58103.1"/>
    <property type="molecule type" value="Genomic_DNA"/>
</dbReference>
<comment type="caution">
    <text evidence="3">The sequence shown here is derived from an EMBL/GenBank/DDBJ whole genome shotgun (WGS) entry which is preliminary data.</text>
</comment>
<dbReference type="Proteomes" id="UP000310406">
    <property type="component" value="Unassembled WGS sequence"/>
</dbReference>
<organism evidence="3 4">
    <name type="scientific">Flagellimonas alvinocaridis</name>
    <dbReference type="NCBI Taxonomy" id="2530200"/>
    <lineage>
        <taxon>Bacteria</taxon>
        <taxon>Pseudomonadati</taxon>
        <taxon>Bacteroidota</taxon>
        <taxon>Flavobacteriia</taxon>
        <taxon>Flavobacteriales</taxon>
        <taxon>Flavobacteriaceae</taxon>
        <taxon>Flagellimonas</taxon>
    </lineage>
</organism>
<accession>A0A4S8RI82</accession>
<feature type="domain" description="N,N-dimethylformamidase beta subunit-like C-terminal" evidence="2">
    <location>
        <begin position="58"/>
        <end position="529"/>
    </location>
</feature>
<keyword evidence="1" id="KW-0812">Transmembrane</keyword>
<proteinExistence type="predicted"/>
<reference evidence="3 4" key="1">
    <citation type="submission" date="2019-03" db="EMBL/GenBank/DDBJ databases">
        <title>Muricauda SCR12 sp.nov, a marine bacterium isolated from Pacific Ocean:the Okinawa trough.</title>
        <authorList>
            <person name="Liu L."/>
        </authorList>
    </citation>
    <scope>NUCLEOTIDE SEQUENCE [LARGE SCALE GENOMIC DNA]</scope>
    <source>
        <strain evidence="3 4">SCR12</strain>
    </source>
</reference>
<dbReference type="AlphaFoldDB" id="A0A4S8RI82"/>